<dbReference type="Gene3D" id="2.40.100.20">
    <property type="match status" value="1"/>
</dbReference>
<reference evidence="2" key="1">
    <citation type="submission" date="2018-05" db="EMBL/GenBank/DDBJ databases">
        <authorList>
            <person name="Lanie J.A."/>
            <person name="Ng W.-L."/>
            <person name="Kazmierczak K.M."/>
            <person name="Andrzejewski T.M."/>
            <person name="Davidsen T.M."/>
            <person name="Wayne K.J."/>
            <person name="Tettelin H."/>
            <person name="Glass J.I."/>
            <person name="Rusch D."/>
            <person name="Podicherti R."/>
            <person name="Tsui H.-C.T."/>
            <person name="Winkler M.E."/>
        </authorList>
    </citation>
    <scope>NUCLEOTIDE SEQUENCE</scope>
</reference>
<evidence type="ECO:0000259" key="1">
    <source>
        <dbReference type="Pfam" id="PF04126"/>
    </source>
</evidence>
<dbReference type="InterPro" id="IPR029000">
    <property type="entry name" value="Cyclophilin-like_dom_sf"/>
</dbReference>
<dbReference type="EMBL" id="UINC01018480">
    <property type="protein sequence ID" value="SVA77666.1"/>
    <property type="molecule type" value="Genomic_DNA"/>
</dbReference>
<dbReference type="InterPro" id="IPR025658">
    <property type="entry name" value="Cyclophilin_TM1367"/>
</dbReference>
<dbReference type="Pfam" id="PF04126">
    <property type="entry name" value="Cyclophil_like"/>
    <property type="match status" value="1"/>
</dbReference>
<dbReference type="AlphaFoldDB" id="A0A381YKS1"/>
<accession>A0A381YKS1</accession>
<protein>
    <recommendedName>
        <fullName evidence="1">Cyclophilin TM1367-like domain-containing protein</fullName>
    </recommendedName>
</protein>
<sequence>MNERSITINADNLSIDATLNESDMAEQIWNSLPLSGTANIWGDEIYFGIPVSTAEHPEASDLVSSGDIAFWPPGNAFCIFFGRTPASTDDQPRAASAVNVFGHINGDEKLFRGVRGGADISVVVKG</sequence>
<gene>
    <name evidence="2" type="ORF">METZ01_LOCUS130520</name>
</gene>
<name>A0A381YKS1_9ZZZZ</name>
<dbReference type="SUPFAM" id="SSF50891">
    <property type="entry name" value="Cyclophilin-like"/>
    <property type="match status" value="1"/>
</dbReference>
<evidence type="ECO:0000313" key="2">
    <source>
        <dbReference type="EMBL" id="SVA77666.1"/>
    </source>
</evidence>
<feature type="domain" description="Cyclophilin TM1367-like" evidence="1">
    <location>
        <begin position="5"/>
        <end position="122"/>
    </location>
</feature>
<organism evidence="2">
    <name type="scientific">marine metagenome</name>
    <dbReference type="NCBI Taxonomy" id="408172"/>
    <lineage>
        <taxon>unclassified sequences</taxon>
        <taxon>metagenomes</taxon>
        <taxon>ecological metagenomes</taxon>
    </lineage>
</organism>
<proteinExistence type="predicted"/>